<proteinExistence type="predicted"/>
<dbReference type="InterPro" id="IPR050952">
    <property type="entry name" value="TRIM-NHL_E3_ligases"/>
</dbReference>
<dbReference type="PROSITE" id="PS51125">
    <property type="entry name" value="NHL"/>
    <property type="match status" value="2"/>
</dbReference>
<comment type="caution">
    <text evidence="3">The sequence shown here is derived from an EMBL/GenBank/DDBJ whole genome shotgun (WGS) entry which is preliminary data.</text>
</comment>
<evidence type="ECO:0000256" key="2">
    <source>
        <dbReference type="PROSITE-ProRule" id="PRU00504"/>
    </source>
</evidence>
<dbReference type="Proteomes" id="UP001165289">
    <property type="component" value="Unassembled WGS sequence"/>
</dbReference>
<dbReference type="AlphaFoldDB" id="A0AAV7KII7"/>
<name>A0AAV7KII7_9METZ</name>
<gene>
    <name evidence="3" type="ORF">LOD99_13592</name>
</gene>
<organism evidence="3 4">
    <name type="scientific">Oopsacas minuta</name>
    <dbReference type="NCBI Taxonomy" id="111878"/>
    <lineage>
        <taxon>Eukaryota</taxon>
        <taxon>Metazoa</taxon>
        <taxon>Porifera</taxon>
        <taxon>Hexactinellida</taxon>
        <taxon>Hexasterophora</taxon>
        <taxon>Lyssacinosida</taxon>
        <taxon>Leucopsacidae</taxon>
        <taxon>Oopsacas</taxon>
    </lineage>
</organism>
<protein>
    <submittedName>
        <fullName evidence="3">Tripartite motif-containing protein 2</fullName>
    </submittedName>
</protein>
<feature type="repeat" description="NHL" evidence="2">
    <location>
        <begin position="169"/>
        <end position="212"/>
    </location>
</feature>
<keyword evidence="4" id="KW-1185">Reference proteome</keyword>
<dbReference type="GO" id="GO:0043161">
    <property type="term" value="P:proteasome-mediated ubiquitin-dependent protein catabolic process"/>
    <property type="evidence" value="ECO:0007669"/>
    <property type="project" value="TreeGrafter"/>
</dbReference>
<dbReference type="InterPro" id="IPR001258">
    <property type="entry name" value="NHL_repeat"/>
</dbReference>
<evidence type="ECO:0000313" key="4">
    <source>
        <dbReference type="Proteomes" id="UP001165289"/>
    </source>
</evidence>
<sequence length="438" mass="49914">MAEQIEEDKSNLPLGFKREIEEIRKSIETNFFRLINSIQILRNKLLAHLSEIEDLYDREQRERLEALDSLKKAAIDLESNLAANSLRDVLDNSLALFETEKEVILTKNNIEKNAVCIWNWELERNLENICSLHLESVGNTQVQETQVVDVGVQFEDNTHADKSFHNKYVNSTANKGNGLGEMNCPSNIAVSKQGVMYVTDSHNDRVCVYLPNLEFLFHFGDKIAFGKMSCPKGIAISNDILFVSNSGSNSISSYNLNGEFVRRIGTKGTKYGEFNHPEGLVFDEESCLLFVCDRDNNRVQAFDRKLEFKKEIYRNELVNPLSIRARDSTVIILDEGATCLHFVNSSNYERIKDIITRGPEGQVLYPTSFEVSSEEFIYVSDSSNDCSIAVFNMEGLKLSSIRNEGKLELLHPMGLAWTQEEHLLCLCWRDKQQLIELS</sequence>
<dbReference type="PANTHER" id="PTHR24104:SF25">
    <property type="entry name" value="PROTEIN LIN-41"/>
    <property type="match status" value="1"/>
</dbReference>
<accession>A0AAV7KII7</accession>
<dbReference type="InterPro" id="IPR011042">
    <property type="entry name" value="6-blade_b-propeller_TolB-like"/>
</dbReference>
<dbReference type="PANTHER" id="PTHR24104">
    <property type="entry name" value="E3 UBIQUITIN-PROTEIN LIGASE NHLRC1-RELATED"/>
    <property type="match status" value="1"/>
</dbReference>
<dbReference type="SUPFAM" id="SSF101898">
    <property type="entry name" value="NHL repeat"/>
    <property type="match status" value="1"/>
</dbReference>
<evidence type="ECO:0000313" key="3">
    <source>
        <dbReference type="EMBL" id="KAI6660868.1"/>
    </source>
</evidence>
<dbReference type="EMBL" id="JAKMXF010000022">
    <property type="protein sequence ID" value="KAI6660868.1"/>
    <property type="molecule type" value="Genomic_DNA"/>
</dbReference>
<dbReference type="GO" id="GO:0008270">
    <property type="term" value="F:zinc ion binding"/>
    <property type="evidence" value="ECO:0007669"/>
    <property type="project" value="UniProtKB-KW"/>
</dbReference>
<keyword evidence="1" id="KW-0677">Repeat</keyword>
<dbReference type="GO" id="GO:0061630">
    <property type="term" value="F:ubiquitin protein ligase activity"/>
    <property type="evidence" value="ECO:0007669"/>
    <property type="project" value="TreeGrafter"/>
</dbReference>
<dbReference type="GO" id="GO:0000209">
    <property type="term" value="P:protein polyubiquitination"/>
    <property type="evidence" value="ECO:0007669"/>
    <property type="project" value="TreeGrafter"/>
</dbReference>
<reference evidence="3 4" key="1">
    <citation type="journal article" date="2023" name="BMC Biol.">
        <title>The compact genome of the sponge Oopsacas minuta (Hexactinellida) is lacking key metazoan core genes.</title>
        <authorList>
            <person name="Santini S."/>
            <person name="Schenkelaars Q."/>
            <person name="Jourda C."/>
            <person name="Duchesne M."/>
            <person name="Belahbib H."/>
            <person name="Rocher C."/>
            <person name="Selva M."/>
            <person name="Riesgo A."/>
            <person name="Vervoort M."/>
            <person name="Leys S.P."/>
            <person name="Kodjabachian L."/>
            <person name="Le Bivic A."/>
            <person name="Borchiellini C."/>
            <person name="Claverie J.M."/>
            <person name="Renard E."/>
        </authorList>
    </citation>
    <scope>NUCLEOTIDE SEQUENCE [LARGE SCALE GENOMIC DNA]</scope>
    <source>
        <strain evidence="3">SPO-2</strain>
    </source>
</reference>
<dbReference type="Gene3D" id="2.120.10.30">
    <property type="entry name" value="TolB, C-terminal domain"/>
    <property type="match status" value="1"/>
</dbReference>
<feature type="repeat" description="NHL" evidence="2">
    <location>
        <begin position="261"/>
        <end position="305"/>
    </location>
</feature>
<evidence type="ECO:0000256" key="1">
    <source>
        <dbReference type="ARBA" id="ARBA00022737"/>
    </source>
</evidence>